<organism evidence="1 2">
    <name type="scientific">Blyttiomyces helicus</name>
    <dbReference type="NCBI Taxonomy" id="388810"/>
    <lineage>
        <taxon>Eukaryota</taxon>
        <taxon>Fungi</taxon>
        <taxon>Fungi incertae sedis</taxon>
        <taxon>Chytridiomycota</taxon>
        <taxon>Chytridiomycota incertae sedis</taxon>
        <taxon>Chytridiomycetes</taxon>
        <taxon>Chytridiomycetes incertae sedis</taxon>
        <taxon>Blyttiomyces</taxon>
    </lineage>
</organism>
<evidence type="ECO:0000313" key="2">
    <source>
        <dbReference type="Proteomes" id="UP000269721"/>
    </source>
</evidence>
<keyword evidence="2" id="KW-1185">Reference proteome</keyword>
<feature type="non-terminal residue" evidence="1">
    <location>
        <position position="1"/>
    </location>
</feature>
<gene>
    <name evidence="1" type="ORF">BDK51DRAFT_25495</name>
</gene>
<dbReference type="GO" id="GO:0005737">
    <property type="term" value="C:cytoplasm"/>
    <property type="evidence" value="ECO:0007669"/>
    <property type="project" value="TreeGrafter"/>
</dbReference>
<dbReference type="OrthoDB" id="5186at2759"/>
<dbReference type="PANTHER" id="PTHR21610">
    <property type="entry name" value="VON WILLEBRAND FACTOR A DOMAIN-CONTAINING PROTEIN 8"/>
    <property type="match status" value="1"/>
</dbReference>
<protein>
    <submittedName>
        <fullName evidence="1">Uncharacterized protein</fullName>
    </submittedName>
</protein>
<dbReference type="PANTHER" id="PTHR21610:SF9">
    <property type="entry name" value="VON WILLEBRAND FACTOR A DOMAIN-CONTAINING PROTEIN 8"/>
    <property type="match status" value="1"/>
</dbReference>
<dbReference type="AlphaFoldDB" id="A0A4V1IPN1"/>
<sequence length="362" mass="40581">CHCVDNPDIKSEMAMLRKYAPNVPEDVLRRLTVAFADLRRLVDEGLISYPYSTRELVGVAKHLQAYPTEGLSRALQNVFDFDHDSPDVRALIVDVLTRHGIPTGMESEFRVELAQVLPLPEMRVAERWSVEDGRYAAEKGVVFQAVVEEFKPRGGWGMQIPRRSTTLPRTEGRSRVFTEQLYTFTVPTAGEALHAVRAVDDTLYVVTSSPVTVHMVTGQRTAVALDLYEYFPLQSVTPQLKLAQVAPGKFCLYSALEHSLLILDFNAKLIYSMTIQDFEPDRPVVVSTSLADNGILATNLMHRNIPLWIPALDVARNDSPPVTQNHFAILDERLQNRGNMRGRLIGLIDNKDEALADGSDKR</sequence>
<reference evidence="2" key="1">
    <citation type="journal article" date="2018" name="Nat. Microbiol.">
        <title>Leveraging single-cell genomics to expand the fungal tree of life.</title>
        <authorList>
            <person name="Ahrendt S.R."/>
            <person name="Quandt C.A."/>
            <person name="Ciobanu D."/>
            <person name="Clum A."/>
            <person name="Salamov A."/>
            <person name="Andreopoulos B."/>
            <person name="Cheng J.F."/>
            <person name="Woyke T."/>
            <person name="Pelin A."/>
            <person name="Henrissat B."/>
            <person name="Reynolds N.K."/>
            <person name="Benny G.L."/>
            <person name="Smith M.E."/>
            <person name="James T.Y."/>
            <person name="Grigoriev I.V."/>
        </authorList>
    </citation>
    <scope>NUCLEOTIDE SEQUENCE [LARGE SCALE GENOMIC DNA]</scope>
</reference>
<proteinExistence type="predicted"/>
<dbReference type="Proteomes" id="UP000269721">
    <property type="component" value="Unassembled WGS sequence"/>
</dbReference>
<evidence type="ECO:0000313" key="1">
    <source>
        <dbReference type="EMBL" id="RKO83637.1"/>
    </source>
</evidence>
<name>A0A4V1IPN1_9FUNG</name>
<dbReference type="InterPro" id="IPR039891">
    <property type="entry name" value="VWA8"/>
</dbReference>
<dbReference type="EMBL" id="ML001007">
    <property type="protein sequence ID" value="RKO83637.1"/>
    <property type="molecule type" value="Genomic_DNA"/>
</dbReference>
<accession>A0A4V1IPN1</accession>